<feature type="chain" id="PRO_5016385052" description="Outer membrane protein beta-barrel domain-containing protein" evidence="1">
    <location>
        <begin position="21"/>
        <end position="223"/>
    </location>
</feature>
<protein>
    <recommendedName>
        <fullName evidence="2">Outer membrane protein beta-barrel domain-containing protein</fullName>
    </recommendedName>
</protein>
<dbReference type="InterPro" id="IPR011250">
    <property type="entry name" value="OMP/PagP_B-barrel"/>
</dbReference>
<evidence type="ECO:0000313" key="3">
    <source>
        <dbReference type="EMBL" id="AWV98330.1"/>
    </source>
</evidence>
<gene>
    <name evidence="3" type="ORF">DJ013_09165</name>
</gene>
<keyword evidence="1" id="KW-0732">Signal</keyword>
<evidence type="ECO:0000256" key="1">
    <source>
        <dbReference type="SAM" id="SignalP"/>
    </source>
</evidence>
<dbReference type="EMBL" id="CP029480">
    <property type="protein sequence ID" value="AWV98330.1"/>
    <property type="molecule type" value="Genomic_DNA"/>
</dbReference>
<evidence type="ECO:0000313" key="4">
    <source>
        <dbReference type="Proteomes" id="UP000249873"/>
    </source>
</evidence>
<dbReference type="Proteomes" id="UP000249873">
    <property type="component" value="Chromosome"/>
</dbReference>
<evidence type="ECO:0000259" key="2">
    <source>
        <dbReference type="Pfam" id="PF13568"/>
    </source>
</evidence>
<proteinExistence type="predicted"/>
<keyword evidence="4" id="KW-1185">Reference proteome</keyword>
<sequence length="223" mass="24333">MKKILALLFTLIASAGFAQKSIGVRGAFTGSTMTKFDLIENITPDFKFLPSGSAAIFIEIPLDANFSVQPELAFTQKGFKVDEAINVGGDFLGINIPIGGRVNFKTNYIELPVLLKYHVGDKEAAHYYVALGPSLGYMADANMTVRVLSIFPIKTNLNNNMFKPLEFSGVAAMGFELPVAANMKAFVEGRYQHGFSRVLDTPIFQLPVRNRTLSGGLGVKFNI</sequence>
<accession>A0A2Z4GBA9</accession>
<name>A0A2Z4GBA9_9BACT</name>
<dbReference type="KEGG" id="als:DJ013_09165"/>
<dbReference type="RefSeq" id="WP_111371507.1">
    <property type="nucleotide sequence ID" value="NZ_CP029480.1"/>
</dbReference>
<dbReference type="AlphaFoldDB" id="A0A2Z4GBA9"/>
<dbReference type="InterPro" id="IPR025665">
    <property type="entry name" value="Beta-barrel_OMP_2"/>
</dbReference>
<dbReference type="OrthoDB" id="947434at2"/>
<feature type="domain" description="Outer membrane protein beta-barrel" evidence="2">
    <location>
        <begin position="17"/>
        <end position="198"/>
    </location>
</feature>
<dbReference type="Pfam" id="PF13568">
    <property type="entry name" value="OMP_b-brl_2"/>
    <property type="match status" value="1"/>
</dbReference>
<reference evidence="3 4" key="1">
    <citation type="submission" date="2018-05" db="EMBL/GenBank/DDBJ databases">
        <title>Complete genome sequence of Arcticibacterium luteifluviistationis SM1504T, a cytophagaceae bacterium isolated from Arctic surface seawater.</title>
        <authorList>
            <person name="Li Y."/>
            <person name="Qin Q.-L."/>
        </authorList>
    </citation>
    <scope>NUCLEOTIDE SEQUENCE [LARGE SCALE GENOMIC DNA]</scope>
    <source>
        <strain evidence="3 4">SM1504</strain>
    </source>
</reference>
<organism evidence="3 4">
    <name type="scientific">Arcticibacterium luteifluviistationis</name>
    <dbReference type="NCBI Taxonomy" id="1784714"/>
    <lineage>
        <taxon>Bacteria</taxon>
        <taxon>Pseudomonadati</taxon>
        <taxon>Bacteroidota</taxon>
        <taxon>Cytophagia</taxon>
        <taxon>Cytophagales</taxon>
        <taxon>Leadbetterellaceae</taxon>
        <taxon>Arcticibacterium</taxon>
    </lineage>
</organism>
<dbReference type="SUPFAM" id="SSF56925">
    <property type="entry name" value="OMPA-like"/>
    <property type="match status" value="1"/>
</dbReference>
<feature type="signal peptide" evidence="1">
    <location>
        <begin position="1"/>
        <end position="20"/>
    </location>
</feature>